<organism evidence="3 4">
    <name type="scientific">Cudoniella acicularis</name>
    <dbReference type="NCBI Taxonomy" id="354080"/>
    <lineage>
        <taxon>Eukaryota</taxon>
        <taxon>Fungi</taxon>
        <taxon>Dikarya</taxon>
        <taxon>Ascomycota</taxon>
        <taxon>Pezizomycotina</taxon>
        <taxon>Leotiomycetes</taxon>
        <taxon>Helotiales</taxon>
        <taxon>Tricladiaceae</taxon>
        <taxon>Cudoniella</taxon>
    </lineage>
</organism>
<evidence type="ECO:0000256" key="1">
    <source>
        <dbReference type="SAM" id="Coils"/>
    </source>
</evidence>
<dbReference type="Proteomes" id="UP000566819">
    <property type="component" value="Unassembled WGS sequence"/>
</dbReference>
<comment type="caution">
    <text evidence="3">The sequence shown here is derived from an EMBL/GenBank/DDBJ whole genome shotgun (WGS) entry which is preliminary data.</text>
</comment>
<evidence type="ECO:0000256" key="2">
    <source>
        <dbReference type="SAM" id="MobiDB-lite"/>
    </source>
</evidence>
<gene>
    <name evidence="3" type="ORF">G7Y89_g11132</name>
</gene>
<dbReference type="EMBL" id="JAAMPI010001041">
    <property type="protein sequence ID" value="KAF4627025.1"/>
    <property type="molecule type" value="Genomic_DNA"/>
</dbReference>
<dbReference type="AlphaFoldDB" id="A0A8H4RDS2"/>
<reference evidence="3 4" key="1">
    <citation type="submission" date="2020-03" db="EMBL/GenBank/DDBJ databases">
        <title>Draft Genome Sequence of Cudoniella acicularis.</title>
        <authorList>
            <person name="Buettner E."/>
            <person name="Kellner H."/>
        </authorList>
    </citation>
    <scope>NUCLEOTIDE SEQUENCE [LARGE SCALE GENOMIC DNA]</scope>
    <source>
        <strain evidence="3 4">DSM 108380</strain>
    </source>
</reference>
<keyword evidence="1" id="KW-0175">Coiled coil</keyword>
<feature type="compositionally biased region" description="Polar residues" evidence="2">
    <location>
        <begin position="1"/>
        <end position="38"/>
    </location>
</feature>
<feature type="coiled-coil region" evidence="1">
    <location>
        <begin position="124"/>
        <end position="154"/>
    </location>
</feature>
<accession>A0A8H4RDS2</accession>
<feature type="region of interest" description="Disordered" evidence="2">
    <location>
        <begin position="1"/>
        <end position="77"/>
    </location>
</feature>
<evidence type="ECO:0000313" key="4">
    <source>
        <dbReference type="Proteomes" id="UP000566819"/>
    </source>
</evidence>
<name>A0A8H4RDS2_9HELO</name>
<evidence type="ECO:0000313" key="3">
    <source>
        <dbReference type="EMBL" id="KAF4627025.1"/>
    </source>
</evidence>
<sequence length="160" mass="17926">MSTNHHAVTFTASVPNITTRRQTSSQQIRNNGESSGTANEVPKTIPKGSAPLSNIESRTDEESFIEIDNPDLGNQDHDMAAEEADTEMEYKATVTVPSAPSTRLSTPNLVENATFARVINTQRHRQLQEKSRVLEQLLAKIRDLEEKNKHDRRVYKDAVL</sequence>
<proteinExistence type="predicted"/>
<keyword evidence="4" id="KW-1185">Reference proteome</keyword>
<protein>
    <submittedName>
        <fullName evidence="3">Uncharacterized protein</fullName>
    </submittedName>
</protein>